<dbReference type="OrthoDB" id="943406at2"/>
<dbReference type="GO" id="GO:0000160">
    <property type="term" value="P:phosphorelay signal transduction system"/>
    <property type="evidence" value="ECO:0007669"/>
    <property type="project" value="UniProtKB-KW"/>
</dbReference>
<protein>
    <recommendedName>
        <fullName evidence="2">histidine kinase</fullName>
        <ecNumber evidence="2">2.7.13.3</ecNumber>
    </recommendedName>
</protein>
<keyword evidence="6" id="KW-1133">Transmembrane helix</keyword>
<dbReference type="RefSeq" id="WP_133260635.1">
    <property type="nucleotide sequence ID" value="NZ_SJCY01000001.1"/>
</dbReference>
<sequence length="554" mass="63448">MNRLTPLIALLFLIACKKTSVVAWRSDGDIYNKAFDFKDENKMDSAFFYFDKAKIGFIKAKDSLGTAKCLLNMGIISTENGDYFGGQESALNAIQYFNASKKEQYPYIESNYNNLGLASHYLTNYSKAIYFYEKSLLYASNEEAKCVVKNNIANIYRGQLAYNKAIAIYEPLLKQPINKVEFARILSNLAFTKWLQKPGYNALPQLQIALKMRVNAKDLSGQNASFAHLADYYANKNPDSALRYARKMYATSKRLKSANDQIQALQKMIRLGKLDEIKPYFILYAKLDDSVQNAHTKAKNQFAVIRYETEKHKAEFLKSEAENAEKQSSIFMQWFMLAILAIGIIFTVLWFKKRNKLLKQQKDLEVKDTELKYVKKIHDRVANKVYQVMTEVENVPHLTKDDILDKLEVIYDISRDISYETIEAGTQDIFSEQLNVMLKSYASATTKVVVKDNEETIWKGVNLVCKLEIFCVLQELMTNMNKHSHAKEVEINFKRENNNIKINYKDDGVGIAKALQCKNGLTNTGTRINTINGTITFDTEIEKGLKINISFPVL</sequence>
<organism evidence="7 8">
    <name type="scientific">Pedobacter changchengzhani</name>
    <dbReference type="NCBI Taxonomy" id="2529274"/>
    <lineage>
        <taxon>Bacteria</taxon>
        <taxon>Pseudomonadati</taxon>
        <taxon>Bacteroidota</taxon>
        <taxon>Sphingobacteriia</taxon>
        <taxon>Sphingobacteriales</taxon>
        <taxon>Sphingobacteriaceae</taxon>
        <taxon>Pedobacter</taxon>
    </lineage>
</organism>
<name>A0A4R5MPI8_9SPHI</name>
<dbReference type="PANTHER" id="PTHR24421:SF10">
    <property type="entry name" value="NITRATE_NITRITE SENSOR PROTEIN NARQ"/>
    <property type="match status" value="1"/>
</dbReference>
<dbReference type="EC" id="2.7.13.3" evidence="2"/>
<keyword evidence="6" id="KW-0472">Membrane</keyword>
<dbReference type="AlphaFoldDB" id="A0A4R5MPI8"/>
<keyword evidence="4" id="KW-0418">Kinase</keyword>
<gene>
    <name evidence="7" type="ORF">EZJ43_00160</name>
</gene>
<dbReference type="SUPFAM" id="SSF48452">
    <property type="entry name" value="TPR-like"/>
    <property type="match status" value="2"/>
</dbReference>
<dbReference type="PANTHER" id="PTHR24421">
    <property type="entry name" value="NITRATE/NITRITE SENSOR PROTEIN NARX-RELATED"/>
    <property type="match status" value="1"/>
</dbReference>
<dbReference type="SUPFAM" id="SSF55874">
    <property type="entry name" value="ATPase domain of HSP90 chaperone/DNA topoisomerase II/histidine kinase"/>
    <property type="match status" value="1"/>
</dbReference>
<feature type="transmembrane region" description="Helical" evidence="6">
    <location>
        <begin position="331"/>
        <end position="351"/>
    </location>
</feature>
<dbReference type="PROSITE" id="PS51257">
    <property type="entry name" value="PROKAR_LIPOPROTEIN"/>
    <property type="match status" value="1"/>
</dbReference>
<dbReference type="Gene3D" id="1.25.40.10">
    <property type="entry name" value="Tetratricopeptide repeat domain"/>
    <property type="match status" value="1"/>
</dbReference>
<dbReference type="Proteomes" id="UP000295668">
    <property type="component" value="Unassembled WGS sequence"/>
</dbReference>
<dbReference type="GO" id="GO:0005524">
    <property type="term" value="F:ATP binding"/>
    <property type="evidence" value="ECO:0007669"/>
    <property type="project" value="UniProtKB-KW"/>
</dbReference>
<keyword evidence="7" id="KW-0067">ATP-binding</keyword>
<comment type="catalytic activity">
    <reaction evidence="1">
        <text>ATP + protein L-histidine = ADP + protein N-phospho-L-histidine.</text>
        <dbReference type="EC" id="2.7.13.3"/>
    </reaction>
</comment>
<keyword evidence="7" id="KW-0547">Nucleotide-binding</keyword>
<dbReference type="Gene3D" id="3.30.565.10">
    <property type="entry name" value="Histidine kinase-like ATPase, C-terminal domain"/>
    <property type="match status" value="1"/>
</dbReference>
<dbReference type="InterPro" id="IPR036890">
    <property type="entry name" value="HATPase_C_sf"/>
</dbReference>
<evidence type="ECO:0000256" key="6">
    <source>
        <dbReference type="SAM" id="Phobius"/>
    </source>
</evidence>
<dbReference type="EMBL" id="SJCY01000001">
    <property type="protein sequence ID" value="TDG37546.1"/>
    <property type="molecule type" value="Genomic_DNA"/>
</dbReference>
<evidence type="ECO:0000256" key="2">
    <source>
        <dbReference type="ARBA" id="ARBA00012438"/>
    </source>
</evidence>
<evidence type="ECO:0000313" key="7">
    <source>
        <dbReference type="EMBL" id="TDG37546.1"/>
    </source>
</evidence>
<keyword evidence="5" id="KW-0902">Two-component regulatory system</keyword>
<proteinExistence type="predicted"/>
<evidence type="ECO:0000256" key="5">
    <source>
        <dbReference type="ARBA" id="ARBA00023012"/>
    </source>
</evidence>
<keyword evidence="8" id="KW-1185">Reference proteome</keyword>
<dbReference type="InterPro" id="IPR050482">
    <property type="entry name" value="Sensor_HK_TwoCompSys"/>
</dbReference>
<evidence type="ECO:0000256" key="1">
    <source>
        <dbReference type="ARBA" id="ARBA00000085"/>
    </source>
</evidence>
<dbReference type="InterPro" id="IPR011990">
    <property type="entry name" value="TPR-like_helical_dom_sf"/>
</dbReference>
<comment type="caution">
    <text evidence="7">The sequence shown here is derived from an EMBL/GenBank/DDBJ whole genome shotgun (WGS) entry which is preliminary data.</text>
</comment>
<accession>A0A4R5MPI8</accession>
<keyword evidence="6" id="KW-0812">Transmembrane</keyword>
<evidence type="ECO:0000256" key="4">
    <source>
        <dbReference type="ARBA" id="ARBA00022777"/>
    </source>
</evidence>
<evidence type="ECO:0000256" key="3">
    <source>
        <dbReference type="ARBA" id="ARBA00022679"/>
    </source>
</evidence>
<reference evidence="7 8" key="1">
    <citation type="submission" date="2019-02" db="EMBL/GenBank/DDBJ databases">
        <title>Pedobacter sp. nov., a novel speices isolated from soil of pinguins habitat in Antarcitica.</title>
        <authorList>
            <person name="He R.-H."/>
        </authorList>
    </citation>
    <scope>NUCLEOTIDE SEQUENCE [LARGE SCALE GENOMIC DNA]</scope>
    <source>
        <strain evidence="7 8">E01020</strain>
    </source>
</reference>
<dbReference type="GO" id="GO:0004673">
    <property type="term" value="F:protein histidine kinase activity"/>
    <property type="evidence" value="ECO:0007669"/>
    <property type="project" value="UniProtKB-EC"/>
</dbReference>
<keyword evidence="3" id="KW-0808">Transferase</keyword>
<evidence type="ECO:0000313" key="8">
    <source>
        <dbReference type="Proteomes" id="UP000295668"/>
    </source>
</evidence>